<evidence type="ECO:0000259" key="10">
    <source>
        <dbReference type="PROSITE" id="PS50887"/>
    </source>
</evidence>
<dbReference type="GO" id="GO:0007165">
    <property type="term" value="P:signal transduction"/>
    <property type="evidence" value="ECO:0007669"/>
    <property type="project" value="InterPro"/>
</dbReference>
<feature type="transmembrane region" description="Helical" evidence="5">
    <location>
        <begin position="17"/>
        <end position="35"/>
    </location>
</feature>
<dbReference type="GO" id="GO:0006355">
    <property type="term" value="P:regulation of DNA-templated transcription"/>
    <property type="evidence" value="ECO:0007669"/>
    <property type="project" value="InterPro"/>
</dbReference>
<evidence type="ECO:0000313" key="11">
    <source>
        <dbReference type="EMBL" id="TVT53841.1"/>
    </source>
</evidence>
<dbReference type="SUPFAM" id="SSF141868">
    <property type="entry name" value="EAL domain-like"/>
    <property type="match status" value="1"/>
</dbReference>
<dbReference type="SMART" id="SM00267">
    <property type="entry name" value="GGDEF"/>
    <property type="match status" value="1"/>
</dbReference>
<dbReference type="PROSITE" id="PS50887">
    <property type="entry name" value="GGDEF"/>
    <property type="match status" value="1"/>
</dbReference>
<organism evidence="11 12">
    <name type="scientific">Sedimenticola thiotaurini</name>
    <dbReference type="NCBI Taxonomy" id="1543721"/>
    <lineage>
        <taxon>Bacteria</taxon>
        <taxon>Pseudomonadati</taxon>
        <taxon>Pseudomonadota</taxon>
        <taxon>Gammaproteobacteria</taxon>
        <taxon>Chromatiales</taxon>
        <taxon>Sedimenticolaceae</taxon>
        <taxon>Sedimenticola</taxon>
    </lineage>
</organism>
<evidence type="ECO:0000256" key="1">
    <source>
        <dbReference type="ARBA" id="ARBA00001946"/>
    </source>
</evidence>
<dbReference type="InterPro" id="IPR000700">
    <property type="entry name" value="PAS-assoc_C"/>
</dbReference>
<keyword evidence="3" id="KW-0973">c-di-GMP</keyword>
<dbReference type="CDD" id="cd01949">
    <property type="entry name" value="GGDEF"/>
    <property type="match status" value="1"/>
</dbReference>
<dbReference type="PROSITE" id="PS50112">
    <property type="entry name" value="PAS"/>
    <property type="match status" value="1"/>
</dbReference>
<evidence type="ECO:0000256" key="3">
    <source>
        <dbReference type="ARBA" id="ARBA00022636"/>
    </source>
</evidence>
<dbReference type="InterPro" id="IPR035919">
    <property type="entry name" value="EAL_sf"/>
</dbReference>
<reference evidence="11 12" key="1">
    <citation type="submission" date="2019-07" db="EMBL/GenBank/DDBJ databases">
        <title>The pathways for chlorine oxyanion respiration interact through the shared metabolite chlorate.</title>
        <authorList>
            <person name="Barnum T.P."/>
            <person name="Cheng Y."/>
            <person name="Hill K.A."/>
            <person name="Lucas L.N."/>
            <person name="Carlson H.K."/>
            <person name="Coates J.D."/>
        </authorList>
    </citation>
    <scope>NUCLEOTIDE SEQUENCE [LARGE SCALE GENOMIC DNA]</scope>
    <source>
        <strain evidence="11">BK-3</strain>
    </source>
</reference>
<evidence type="ECO:0000256" key="4">
    <source>
        <dbReference type="ARBA" id="ARBA00051114"/>
    </source>
</evidence>
<feature type="domain" description="HAMP" evidence="9">
    <location>
        <begin position="239"/>
        <end position="291"/>
    </location>
</feature>
<dbReference type="Pfam" id="PF00672">
    <property type="entry name" value="HAMP"/>
    <property type="match status" value="1"/>
</dbReference>
<dbReference type="GO" id="GO:0071732">
    <property type="term" value="P:cellular response to nitric oxide"/>
    <property type="evidence" value="ECO:0007669"/>
    <property type="project" value="UniProtKB-ARBA"/>
</dbReference>
<evidence type="ECO:0000256" key="2">
    <source>
        <dbReference type="ARBA" id="ARBA00012282"/>
    </source>
</evidence>
<keyword evidence="5" id="KW-0472">Membrane</keyword>
<evidence type="ECO:0000313" key="12">
    <source>
        <dbReference type="Proteomes" id="UP000317355"/>
    </source>
</evidence>
<feature type="domain" description="PAC" evidence="7">
    <location>
        <begin position="498"/>
        <end position="554"/>
    </location>
</feature>
<dbReference type="InterPro" id="IPR013767">
    <property type="entry name" value="PAS_fold"/>
</dbReference>
<dbReference type="SUPFAM" id="SSF55073">
    <property type="entry name" value="Nucleotide cyclase"/>
    <property type="match status" value="1"/>
</dbReference>
<feature type="domain" description="GGDEF" evidence="10">
    <location>
        <begin position="593"/>
        <end position="726"/>
    </location>
</feature>
<dbReference type="Pfam" id="PF11845">
    <property type="entry name" value="Tll0287-like"/>
    <property type="match status" value="1"/>
</dbReference>
<dbReference type="InterPro" id="IPR000160">
    <property type="entry name" value="GGDEF_dom"/>
</dbReference>
<comment type="caution">
    <text evidence="11">The sequence shown here is derived from an EMBL/GenBank/DDBJ whole genome shotgun (WGS) entry which is preliminary data.</text>
</comment>
<dbReference type="EMBL" id="VMRY01000048">
    <property type="protein sequence ID" value="TVT53841.1"/>
    <property type="molecule type" value="Genomic_DNA"/>
</dbReference>
<dbReference type="FunFam" id="3.20.20.450:FF:000001">
    <property type="entry name" value="Cyclic di-GMP phosphodiesterase yahA"/>
    <property type="match status" value="1"/>
</dbReference>
<dbReference type="GO" id="GO:0071111">
    <property type="term" value="F:cyclic-guanylate-specific phosphodiesterase activity"/>
    <property type="evidence" value="ECO:0007669"/>
    <property type="project" value="UniProtKB-EC"/>
</dbReference>
<dbReference type="InterPro" id="IPR043128">
    <property type="entry name" value="Rev_trsase/Diguanyl_cyclase"/>
</dbReference>
<dbReference type="AlphaFoldDB" id="A0A558CYJ3"/>
<keyword evidence="5" id="KW-1133">Transmembrane helix</keyword>
<dbReference type="CDD" id="cd06225">
    <property type="entry name" value="HAMP"/>
    <property type="match status" value="1"/>
</dbReference>
<keyword evidence="5" id="KW-0812">Transmembrane</keyword>
<dbReference type="Pfam" id="PF00989">
    <property type="entry name" value="PAS"/>
    <property type="match status" value="1"/>
</dbReference>
<dbReference type="PROSITE" id="PS50113">
    <property type="entry name" value="PAC"/>
    <property type="match status" value="2"/>
</dbReference>
<dbReference type="FunFam" id="3.30.70.270:FF:000001">
    <property type="entry name" value="Diguanylate cyclase domain protein"/>
    <property type="match status" value="1"/>
</dbReference>
<comment type="catalytic activity">
    <reaction evidence="4">
        <text>3',3'-c-di-GMP + H2O = 5'-phosphoguanylyl(3'-&gt;5')guanosine + H(+)</text>
        <dbReference type="Rhea" id="RHEA:24902"/>
        <dbReference type="ChEBI" id="CHEBI:15377"/>
        <dbReference type="ChEBI" id="CHEBI:15378"/>
        <dbReference type="ChEBI" id="CHEBI:58754"/>
        <dbReference type="ChEBI" id="CHEBI:58805"/>
        <dbReference type="EC" id="3.1.4.52"/>
    </reaction>
    <physiologicalReaction direction="left-to-right" evidence="4">
        <dbReference type="Rhea" id="RHEA:24903"/>
    </physiologicalReaction>
</comment>
<name>A0A558CYJ3_9GAMM</name>
<dbReference type="PROSITE" id="PS50883">
    <property type="entry name" value="EAL"/>
    <property type="match status" value="1"/>
</dbReference>
<evidence type="ECO:0000259" key="7">
    <source>
        <dbReference type="PROSITE" id="PS50113"/>
    </source>
</evidence>
<dbReference type="CDD" id="cd01948">
    <property type="entry name" value="EAL"/>
    <property type="match status" value="1"/>
</dbReference>
<feature type="transmembrane region" description="Helical" evidence="5">
    <location>
        <begin position="219"/>
        <end position="237"/>
    </location>
</feature>
<dbReference type="Gene3D" id="3.30.450.20">
    <property type="entry name" value="PAS domain"/>
    <property type="match status" value="2"/>
</dbReference>
<dbReference type="InterPro" id="IPR000014">
    <property type="entry name" value="PAS"/>
</dbReference>
<dbReference type="PANTHER" id="PTHR44757:SF2">
    <property type="entry name" value="BIOFILM ARCHITECTURE MAINTENANCE PROTEIN MBAA"/>
    <property type="match status" value="1"/>
</dbReference>
<evidence type="ECO:0000259" key="6">
    <source>
        <dbReference type="PROSITE" id="PS50112"/>
    </source>
</evidence>
<feature type="domain" description="EAL" evidence="8">
    <location>
        <begin position="735"/>
        <end position="988"/>
    </location>
</feature>
<dbReference type="NCBIfam" id="TIGR00254">
    <property type="entry name" value="GGDEF"/>
    <property type="match status" value="1"/>
</dbReference>
<dbReference type="SMART" id="SM00304">
    <property type="entry name" value="HAMP"/>
    <property type="match status" value="1"/>
</dbReference>
<dbReference type="NCBIfam" id="TIGR00229">
    <property type="entry name" value="sensory_box"/>
    <property type="match status" value="1"/>
</dbReference>
<dbReference type="InterPro" id="IPR003660">
    <property type="entry name" value="HAMP_dom"/>
</dbReference>
<dbReference type="Gene3D" id="3.20.20.450">
    <property type="entry name" value="EAL domain"/>
    <property type="match status" value="1"/>
</dbReference>
<dbReference type="Gene3D" id="3.30.70.270">
    <property type="match status" value="1"/>
</dbReference>
<accession>A0A558CYJ3</accession>
<gene>
    <name evidence="11" type="ORF">FHK82_11225</name>
</gene>
<dbReference type="PANTHER" id="PTHR44757">
    <property type="entry name" value="DIGUANYLATE CYCLASE DGCP"/>
    <property type="match status" value="1"/>
</dbReference>
<dbReference type="PROSITE" id="PS50885">
    <property type="entry name" value="HAMP"/>
    <property type="match status" value="1"/>
</dbReference>
<dbReference type="InterPro" id="IPR021796">
    <property type="entry name" value="Tll0287-like_dom"/>
</dbReference>
<sequence length="1002" mass="112655">MLESALPLPMLDLKSKLLITIGAVFLVSFGVLTYIDYQNTRSQIVEGLMNEARSIRGMMAATRRVYRHEFMTSGIPLNDKTVGLLPAHALSRISDEFRRTVTSGLTFNNVSDRPRNPKLMADAIELEAIQYFRRNADIDERMVPFSANGKSFYHFSAPIWTTKDCLLCHGKREDAPPSIREQYDTAYDYNLGELRGILSIKLPAEELERRAIKQVWDSSLSYLFGFIFTFLAVFLLLKQTLLVRITRLTKAAAELAAGNYSARLVSKGSDEIAQVSSAFNAMAEAIEMRTEDLEESEQRTRAIVEAAGDGILLIDSEGTIRDFNPAAGRIFGFSSKTIIGKPLSLLLPNEISLSHREGLKQLFSSTDELNLNQERIEVTGQHRDGALFPVALIMTPVQIHEEQLYLAMVQDISIRKQTELAVQQKQEFLQSVIDGVIDPIMVIRSDYQIIMMNQAARKNLPDDTLTDKRYCCYEVSHGRDTPCSGDDHPCPLQQVMATAEPVTLIHEHQCNSTESRLFELDASPYWESNGHLTGIIEISKDITERLNTERQLRDNEARLRHQAHHDALTGLPNRVLFHDRLDHAMRKAHRTNTKVAVLFLDLDRFKNINDGLGHDVGDGMLKEVANRLQKAIRGDDTVARLGGDEFVIILEELSDPSSIASVATKCLNTLSKKMVIKGIELFPTVSIGISLFPDDELSVDGLMKCADAAMYRAKDAGRNTFQFYTSDMNEQTIRLLLLEGSLRHALEDEQLQLYYQPKFDLSNRKLIGMEALIRWHHPEKGLISPADFIPLAEDTGMIVSIGDWVIKTACQQLNRWKKTEFKNLHIAVNISARHFNPTLLKTIARELTANHLPPALLELEITESVLMDSAEAAIETLTQIRNMGISLAIDDFGTGYSSLSYLKRFPITSLKIDRSFVEDVIEDSNDAAIVSSIVALAKNMDLLVTAEGVETEEQLAFIKKLGCDYGQGFLLGRPVPVAEFERLYLRKRPNYLLPEKNIISLH</sequence>
<dbReference type="GO" id="GO:0016020">
    <property type="term" value="C:membrane"/>
    <property type="evidence" value="ECO:0007669"/>
    <property type="project" value="InterPro"/>
</dbReference>
<dbReference type="CDD" id="cd00130">
    <property type="entry name" value="PAS"/>
    <property type="match status" value="2"/>
</dbReference>
<dbReference type="InterPro" id="IPR035965">
    <property type="entry name" value="PAS-like_dom_sf"/>
</dbReference>
<dbReference type="SUPFAM" id="SSF55785">
    <property type="entry name" value="PYP-like sensor domain (PAS domain)"/>
    <property type="match status" value="2"/>
</dbReference>
<dbReference type="EC" id="3.1.4.52" evidence="2"/>
<proteinExistence type="predicted"/>
<dbReference type="Proteomes" id="UP000317355">
    <property type="component" value="Unassembled WGS sequence"/>
</dbReference>
<dbReference type="InterPro" id="IPR029787">
    <property type="entry name" value="Nucleotide_cyclase"/>
</dbReference>
<dbReference type="Pfam" id="PF00990">
    <property type="entry name" value="GGDEF"/>
    <property type="match status" value="1"/>
</dbReference>
<dbReference type="InterPro" id="IPR013656">
    <property type="entry name" value="PAS_4"/>
</dbReference>
<evidence type="ECO:0000256" key="5">
    <source>
        <dbReference type="SAM" id="Phobius"/>
    </source>
</evidence>
<evidence type="ECO:0000259" key="8">
    <source>
        <dbReference type="PROSITE" id="PS50883"/>
    </source>
</evidence>
<feature type="domain" description="PAC" evidence="7">
    <location>
        <begin position="374"/>
        <end position="424"/>
    </location>
</feature>
<protein>
    <recommendedName>
        <fullName evidence="2">cyclic-guanylate-specific phosphodiesterase</fullName>
        <ecNumber evidence="2">3.1.4.52</ecNumber>
    </recommendedName>
</protein>
<comment type="cofactor">
    <cofactor evidence="1">
        <name>Mg(2+)</name>
        <dbReference type="ChEBI" id="CHEBI:18420"/>
    </cofactor>
</comment>
<dbReference type="SMART" id="SM00052">
    <property type="entry name" value="EAL"/>
    <property type="match status" value="1"/>
</dbReference>
<evidence type="ECO:0000259" key="9">
    <source>
        <dbReference type="PROSITE" id="PS50885"/>
    </source>
</evidence>
<dbReference type="SMART" id="SM00091">
    <property type="entry name" value="PAS"/>
    <property type="match status" value="2"/>
</dbReference>
<dbReference type="InterPro" id="IPR001633">
    <property type="entry name" value="EAL_dom"/>
</dbReference>
<dbReference type="SUPFAM" id="SSF158472">
    <property type="entry name" value="HAMP domain-like"/>
    <property type="match status" value="1"/>
</dbReference>
<dbReference type="Pfam" id="PF08448">
    <property type="entry name" value="PAS_4"/>
    <property type="match status" value="1"/>
</dbReference>
<dbReference type="Gene3D" id="6.10.340.10">
    <property type="match status" value="1"/>
</dbReference>
<feature type="domain" description="PAS" evidence="6">
    <location>
        <begin position="296"/>
        <end position="366"/>
    </location>
</feature>
<dbReference type="InterPro" id="IPR052155">
    <property type="entry name" value="Biofilm_reg_signaling"/>
</dbReference>
<dbReference type="Pfam" id="PF00563">
    <property type="entry name" value="EAL"/>
    <property type="match status" value="1"/>
</dbReference>